<feature type="domain" description="Dihydroxy-acid/6-phosphogluconate dehydratase C-terminal" evidence="17">
    <location>
        <begin position="359"/>
        <end position="548"/>
    </location>
</feature>
<evidence type="ECO:0000256" key="1">
    <source>
        <dbReference type="ARBA" id="ARBA00001946"/>
    </source>
</evidence>
<keyword evidence="6 15" id="KW-0460">Magnesium</keyword>
<evidence type="ECO:0000256" key="8">
    <source>
        <dbReference type="ARBA" id="ARBA00023014"/>
    </source>
</evidence>
<keyword evidence="9 15" id="KW-0456">Lyase</keyword>
<evidence type="ECO:0000256" key="14">
    <source>
        <dbReference type="ARBA" id="ARBA00029490"/>
    </source>
</evidence>
<sequence length="555" mass="57349">MPANPFLCGRDRAPARAALRATGLSTEDLSRPMIGVAHSWIGTMPCNLNHRRLAESVMRGVRDAGGTPLEINTIAISDVITMGTEGMRTSLVSREVIADSIELVGRGHALDGLITIAGCDKTLPAAALAHVRLGLPGLVLYSGTMLPGRFRDAEVTLQDVFEAVGRNAAGELDDTGLAELERAACPGAGACAGHYTANTMAMALEFLGLSPFGSMDPPAADPRRTAVCEDAGALVMRMVEQDLTPQKILSPSAFHNAITAGTATGGSTNLVLHLLAIAREAGIALDLTDFDAISSRTPVIADLRPSGRFTAVDLDRAGGTRVVGRVLNEAGLLDADAPTVTGRTVAEEVREARETPGQQVVVPAGRALSPTGGLLVLKGNLAPSGSVVKASATMTPRLTGPAVVFDREEDAMAAVQAGRIRRGDVVVIRYEGPRGGPGMREMLGVTAALVGRGLGPHVGLVTDGRFSGASRGLMAGHVAPEAAVGGPLAALRDGDQVTIDLRRRELSVALSASDLADRLAAWTAPRPRYDSGVLGKYGSLVSCASTGAVTTPVRA</sequence>
<keyword evidence="4 15" id="KW-0001">2Fe-2S</keyword>
<feature type="binding site" evidence="15">
    <location>
        <position position="78"/>
    </location>
    <ligand>
        <name>Mg(2+)</name>
        <dbReference type="ChEBI" id="CHEBI:18420"/>
    </ligand>
</feature>
<name>A0ABN3SWF0_9ACTN</name>
<comment type="caution">
    <text evidence="15">Lacks conserved residue(s) required for the propagation of feature annotation.</text>
</comment>
<dbReference type="NCBIfam" id="TIGR00110">
    <property type="entry name" value="ilvD"/>
    <property type="match status" value="1"/>
</dbReference>
<dbReference type="NCBIfam" id="NF002068">
    <property type="entry name" value="PRK00911.1"/>
    <property type="match status" value="1"/>
</dbReference>
<evidence type="ECO:0000256" key="11">
    <source>
        <dbReference type="ARBA" id="ARBA00029304"/>
    </source>
</evidence>
<proteinExistence type="inferred from homology"/>
<comment type="catalytic activity">
    <reaction evidence="11">
        <text>(2R)-2,3-dihydroxy-3-methylbutanoate = 3-methyl-2-oxobutanoate + H2O</text>
        <dbReference type="Rhea" id="RHEA:24809"/>
        <dbReference type="ChEBI" id="CHEBI:11851"/>
        <dbReference type="ChEBI" id="CHEBI:15377"/>
        <dbReference type="ChEBI" id="CHEBI:49072"/>
        <dbReference type="EC" id="4.2.1.9"/>
    </reaction>
    <physiologicalReaction direction="left-to-right" evidence="11">
        <dbReference type="Rhea" id="RHEA:24810"/>
    </physiologicalReaction>
</comment>
<comment type="function">
    <text evidence="15">Functions in the biosynthesis of branched-chain amino acids. Catalyzes the dehydration of (2R,3R)-2,3-dihydroxy-3-methylpentanoate (2,3-dihydroxy-3-methylvalerate) into 2-oxo-3-methylpentanoate (2-oxo-3-methylvalerate) and of (2R)-2,3-dihydroxy-3-methylbutanoate (2,3-dihydroxyisovalerate) into 2-oxo-3-methylbutanoate (2-oxoisovalerate), the penultimate precursor to L-isoleucine and L-valine, respectively.</text>
</comment>
<comment type="subunit">
    <text evidence="15">Homodimer.</text>
</comment>
<comment type="cofactor">
    <cofactor evidence="1 15">
        <name>Mg(2+)</name>
        <dbReference type="ChEBI" id="CHEBI:18420"/>
    </cofactor>
</comment>
<keyword evidence="19" id="KW-1185">Reference proteome</keyword>
<dbReference type="InterPro" id="IPR004404">
    <property type="entry name" value="DihydroxyA_deHydtase"/>
</dbReference>
<accession>A0ABN3SWF0</accession>
<dbReference type="InterPro" id="IPR037237">
    <property type="entry name" value="IlvD/EDD_N"/>
</dbReference>
<dbReference type="SUPFAM" id="SSF143975">
    <property type="entry name" value="IlvD/EDD N-terminal domain-like"/>
    <property type="match status" value="1"/>
</dbReference>
<feature type="modified residue" description="N6-carboxylysine" evidence="15">
    <location>
        <position position="121"/>
    </location>
</feature>
<evidence type="ECO:0000256" key="13">
    <source>
        <dbReference type="ARBA" id="ARBA00029437"/>
    </source>
</evidence>
<reference evidence="18 19" key="1">
    <citation type="journal article" date="2019" name="Int. J. Syst. Evol. Microbiol.">
        <title>The Global Catalogue of Microorganisms (GCM) 10K type strain sequencing project: providing services to taxonomists for standard genome sequencing and annotation.</title>
        <authorList>
            <consortium name="The Broad Institute Genomics Platform"/>
            <consortium name="The Broad Institute Genome Sequencing Center for Infectious Disease"/>
            <person name="Wu L."/>
            <person name="Ma J."/>
        </authorList>
    </citation>
    <scope>NUCLEOTIDE SEQUENCE [LARGE SCALE GENOMIC DNA]</scope>
    <source>
        <strain evidence="18 19">JCM 16374</strain>
    </source>
</reference>
<evidence type="ECO:0000256" key="15">
    <source>
        <dbReference type="HAMAP-Rule" id="MF_00012"/>
    </source>
</evidence>
<organism evidence="18 19">
    <name type="scientific">Streptomyces lunalinharesii</name>
    <dbReference type="NCBI Taxonomy" id="333384"/>
    <lineage>
        <taxon>Bacteria</taxon>
        <taxon>Bacillati</taxon>
        <taxon>Actinomycetota</taxon>
        <taxon>Actinomycetes</taxon>
        <taxon>Kitasatosporales</taxon>
        <taxon>Streptomycetaceae</taxon>
        <taxon>Streptomyces</taxon>
    </lineage>
</organism>
<dbReference type="InterPro" id="IPR056740">
    <property type="entry name" value="ILV_EDD_C"/>
</dbReference>
<evidence type="ECO:0000256" key="7">
    <source>
        <dbReference type="ARBA" id="ARBA00023004"/>
    </source>
</evidence>
<gene>
    <name evidence="18" type="primary">ilvD_1</name>
    <name evidence="15" type="synonym">ilvD</name>
    <name evidence="18" type="ORF">GCM10009864_69860</name>
</gene>
<protein>
    <recommendedName>
        <fullName evidence="14 15">Dihydroxy-acid dehydratase</fullName>
        <shortName evidence="15">DAD</shortName>
        <ecNumber evidence="14 15">4.2.1.9</ecNumber>
    </recommendedName>
</protein>
<dbReference type="Pfam" id="PF24877">
    <property type="entry name" value="ILV_EDD_C"/>
    <property type="match status" value="1"/>
</dbReference>
<comment type="caution">
    <text evidence="18">The sequence shown here is derived from an EMBL/GenBank/DDBJ whole genome shotgun (WGS) entry which is preliminary data.</text>
</comment>
<dbReference type="PANTHER" id="PTHR21000">
    <property type="entry name" value="DIHYDROXY-ACID DEHYDRATASE DAD"/>
    <property type="match status" value="1"/>
</dbReference>
<keyword evidence="5 15" id="KW-0479">Metal-binding</keyword>
<dbReference type="RefSeq" id="WP_344583347.1">
    <property type="nucleotide sequence ID" value="NZ_BAAARK010000038.1"/>
</dbReference>
<evidence type="ECO:0000259" key="16">
    <source>
        <dbReference type="Pfam" id="PF00920"/>
    </source>
</evidence>
<dbReference type="PANTHER" id="PTHR21000:SF5">
    <property type="entry name" value="DIHYDROXY-ACID DEHYDRATASE, MITOCHONDRIAL"/>
    <property type="match status" value="1"/>
</dbReference>
<evidence type="ECO:0000256" key="2">
    <source>
        <dbReference type="ARBA" id="ARBA00006486"/>
    </source>
</evidence>
<keyword evidence="8 15" id="KW-0411">Iron-sulfur</keyword>
<feature type="active site" description="Proton acceptor" evidence="15">
    <location>
        <position position="467"/>
    </location>
</feature>
<comment type="pathway">
    <text evidence="13 15">Amino-acid biosynthesis; L-isoleucine biosynthesis; L-isoleucine from 2-oxobutanoate: step 3/4.</text>
</comment>
<evidence type="ECO:0000313" key="18">
    <source>
        <dbReference type="EMBL" id="GAA2686291.1"/>
    </source>
</evidence>
<evidence type="ECO:0000256" key="9">
    <source>
        <dbReference type="ARBA" id="ARBA00023239"/>
    </source>
</evidence>
<evidence type="ECO:0000256" key="5">
    <source>
        <dbReference type="ARBA" id="ARBA00022723"/>
    </source>
</evidence>
<dbReference type="Pfam" id="PF00920">
    <property type="entry name" value="ILVD_EDD_N"/>
    <property type="match status" value="1"/>
</dbReference>
<comment type="pathway">
    <text evidence="12 15">Amino-acid biosynthesis; L-valine biosynthesis; L-valine from pyruvate: step 3/4.</text>
</comment>
<dbReference type="Gene3D" id="3.50.30.80">
    <property type="entry name" value="IlvD/EDD C-terminal domain-like"/>
    <property type="match status" value="1"/>
</dbReference>
<dbReference type="InterPro" id="IPR050165">
    <property type="entry name" value="DHAD_IlvD/Edd"/>
</dbReference>
<dbReference type="HAMAP" id="MF_00012">
    <property type="entry name" value="IlvD"/>
    <property type="match status" value="1"/>
</dbReference>
<comment type="catalytic activity">
    <reaction evidence="15">
        <text>(2R,3R)-2,3-dihydroxy-3-methylpentanoate = (S)-3-methyl-2-oxopentanoate + H2O</text>
        <dbReference type="Rhea" id="RHEA:27694"/>
        <dbReference type="ChEBI" id="CHEBI:15377"/>
        <dbReference type="ChEBI" id="CHEBI:35146"/>
        <dbReference type="ChEBI" id="CHEBI:49258"/>
        <dbReference type="EC" id="4.2.1.9"/>
    </reaction>
</comment>
<evidence type="ECO:0000259" key="17">
    <source>
        <dbReference type="Pfam" id="PF24877"/>
    </source>
</evidence>
<dbReference type="PROSITE" id="PS00886">
    <property type="entry name" value="ILVD_EDD_1"/>
    <property type="match status" value="1"/>
</dbReference>
<keyword evidence="3 15" id="KW-0028">Amino-acid biosynthesis</keyword>
<keyword evidence="10 15" id="KW-0100">Branched-chain amino acid biosynthesis</keyword>
<dbReference type="EMBL" id="BAAARK010000038">
    <property type="protein sequence ID" value="GAA2686291.1"/>
    <property type="molecule type" value="Genomic_DNA"/>
</dbReference>
<comment type="cofactor">
    <cofactor evidence="15">
        <name>[2Fe-2S] cluster</name>
        <dbReference type="ChEBI" id="CHEBI:190135"/>
    </cofactor>
    <text evidence="15">Binds 1 [2Fe-2S] cluster per subunit. This cluster acts as a Lewis acid cofactor.</text>
</comment>
<evidence type="ECO:0000256" key="10">
    <source>
        <dbReference type="ARBA" id="ARBA00023304"/>
    </source>
</evidence>
<feature type="binding site" evidence="15">
    <location>
        <position position="46"/>
    </location>
    <ligand>
        <name>[2Fe-2S] cluster</name>
        <dbReference type="ChEBI" id="CHEBI:190135"/>
    </ligand>
</feature>
<dbReference type="PROSITE" id="PS00887">
    <property type="entry name" value="ILVD_EDD_2"/>
    <property type="match status" value="1"/>
</dbReference>
<dbReference type="SUPFAM" id="SSF52016">
    <property type="entry name" value="LeuD/IlvD-like"/>
    <property type="match status" value="1"/>
</dbReference>
<feature type="binding site" description="via carbamate group" evidence="15">
    <location>
        <position position="121"/>
    </location>
    <ligand>
        <name>Mg(2+)</name>
        <dbReference type="ChEBI" id="CHEBI:18420"/>
    </ligand>
</feature>
<evidence type="ECO:0000256" key="12">
    <source>
        <dbReference type="ARBA" id="ARBA00029436"/>
    </source>
</evidence>
<dbReference type="EC" id="4.2.1.9" evidence="14 15"/>
<evidence type="ECO:0000256" key="3">
    <source>
        <dbReference type="ARBA" id="ARBA00022605"/>
    </source>
</evidence>
<dbReference type="InterPro" id="IPR000581">
    <property type="entry name" value="ILV_EDD_N"/>
</dbReference>
<dbReference type="Proteomes" id="UP001500994">
    <property type="component" value="Unassembled WGS sequence"/>
</dbReference>
<evidence type="ECO:0000313" key="19">
    <source>
        <dbReference type="Proteomes" id="UP001500994"/>
    </source>
</evidence>
<evidence type="ECO:0000256" key="6">
    <source>
        <dbReference type="ARBA" id="ARBA00022842"/>
    </source>
</evidence>
<dbReference type="InterPro" id="IPR020558">
    <property type="entry name" value="DiOHA_6PGluconate_deHydtase_CS"/>
</dbReference>
<evidence type="ECO:0000256" key="4">
    <source>
        <dbReference type="ARBA" id="ARBA00022714"/>
    </source>
</evidence>
<feature type="binding site" evidence="15">
    <location>
        <position position="120"/>
    </location>
    <ligand>
        <name>Mg(2+)</name>
        <dbReference type="ChEBI" id="CHEBI:18420"/>
    </ligand>
</feature>
<feature type="domain" description="Dihydroxy-acid/6-phosphogluconate dehydratase N-terminal" evidence="16">
    <location>
        <begin position="31"/>
        <end position="347"/>
    </location>
</feature>
<comment type="similarity">
    <text evidence="2 15">Belongs to the IlvD/Edd family.</text>
</comment>
<keyword evidence="7 15" id="KW-0408">Iron</keyword>
<dbReference type="InterPro" id="IPR042096">
    <property type="entry name" value="Dihydro-acid_dehy_C"/>
</dbReference>
<feature type="binding site" evidence="15">
    <location>
        <position position="441"/>
    </location>
    <ligand>
        <name>Mg(2+)</name>
        <dbReference type="ChEBI" id="CHEBI:18420"/>
    </ligand>
</feature>